<feature type="transmembrane region" description="Helical" evidence="2">
    <location>
        <begin position="28"/>
        <end position="54"/>
    </location>
</feature>
<dbReference type="InterPro" id="IPR000504">
    <property type="entry name" value="RRM_dom"/>
</dbReference>
<protein>
    <recommendedName>
        <fullName evidence="3">RRM domain-containing protein</fullName>
    </recommendedName>
</protein>
<organism evidence="4 5">
    <name type="scientific">Bugula neritina</name>
    <name type="common">Brown bryozoan</name>
    <name type="synonym">Sertularia neritina</name>
    <dbReference type="NCBI Taxonomy" id="10212"/>
    <lineage>
        <taxon>Eukaryota</taxon>
        <taxon>Metazoa</taxon>
        <taxon>Spiralia</taxon>
        <taxon>Lophotrochozoa</taxon>
        <taxon>Bryozoa</taxon>
        <taxon>Gymnolaemata</taxon>
        <taxon>Cheilostomatida</taxon>
        <taxon>Flustrina</taxon>
        <taxon>Buguloidea</taxon>
        <taxon>Bugulidae</taxon>
        <taxon>Bugula</taxon>
    </lineage>
</organism>
<dbReference type="CDD" id="cd00590">
    <property type="entry name" value="RRM_SF"/>
    <property type="match status" value="1"/>
</dbReference>
<sequence length="697" mass="74403">MLSHCCSVSIRYSHILLLYFYYKLFIKVFHIFVTSAYLILLLFLAVTIYIIFFYPDNIYYLHAYQHLYNSNVCLSSAKICGLRTTKMNLRSIFGLLNSQSMLAKDTFDISLDLDFIPNYSTESSMIRGSLKSSGRGSDFLSPTSLLQMKLPPTVIQNMKQHSRGKGRGRGILPKGIVNSPGKKLFQSTSKEMPSFMMPAVNRKIHTRPAASADTPLQEVLAKANDRFGSYGTLKQNPARASATSTLNIEDEVMFPRLPSMSFPKYTADGKSKESAQGVTTDTRGRNTSGCSKNSLQSDLSTRKYAAEIDALFNNMKESSDQCPASSSGEVLVSSLRSTEVLAATPELTDSIAVSTSSIEKVVESLESLTGCIAASSTTAHASSTTAHTSSTTVHASFTTAHTSSTTAHAGSTTVHASSTTVHASSTTAHTGSTTVHASSTTVHASSTTAHTGSTTDPNEFNTVLASSSTGCLDLTSFPEESSDLTLACSHTSSVSTKPTTAPTEITTVLNDFTTVDCGSTTTHTEANTTHTGTTTAHTEATTAQTEATTAHTEATTAQTEATTAHTGATAAHTEATTAHTEATTAQTEATTAHTAATTAHTEVLDSAFFSNNQKTSVVRLVNLPQDVKRSQLEEVISPYGHILDLQLELRSSDGDESVTADVQLADDSIAEYLVSCLDGAETIFEGVHSPVKCFIKK</sequence>
<dbReference type="SUPFAM" id="SSF54928">
    <property type="entry name" value="RNA-binding domain, RBD"/>
    <property type="match status" value="1"/>
</dbReference>
<comment type="caution">
    <text evidence="4">The sequence shown here is derived from an EMBL/GenBank/DDBJ whole genome shotgun (WGS) entry which is preliminary data.</text>
</comment>
<name>A0A7J7JXY9_BUGNE</name>
<evidence type="ECO:0000256" key="1">
    <source>
        <dbReference type="SAM" id="MobiDB-lite"/>
    </source>
</evidence>
<gene>
    <name evidence="4" type="ORF">EB796_011477</name>
</gene>
<feature type="region of interest" description="Disordered" evidence="1">
    <location>
        <begin position="522"/>
        <end position="595"/>
    </location>
</feature>
<keyword evidence="5" id="KW-1185">Reference proteome</keyword>
<feature type="region of interest" description="Disordered" evidence="1">
    <location>
        <begin position="266"/>
        <end position="296"/>
    </location>
</feature>
<keyword evidence="2" id="KW-1133">Transmembrane helix</keyword>
<accession>A0A7J7JXY9</accession>
<evidence type="ECO:0000313" key="5">
    <source>
        <dbReference type="Proteomes" id="UP000593567"/>
    </source>
</evidence>
<keyword evidence="2" id="KW-0472">Membrane</keyword>
<feature type="region of interest" description="Disordered" evidence="1">
    <location>
        <begin position="404"/>
        <end position="458"/>
    </location>
</feature>
<dbReference type="GO" id="GO:0003723">
    <property type="term" value="F:RNA binding"/>
    <property type="evidence" value="ECO:0007669"/>
    <property type="project" value="InterPro"/>
</dbReference>
<dbReference type="Proteomes" id="UP000593567">
    <property type="component" value="Unassembled WGS sequence"/>
</dbReference>
<proteinExistence type="predicted"/>
<evidence type="ECO:0000259" key="3">
    <source>
        <dbReference type="Pfam" id="PF00076"/>
    </source>
</evidence>
<evidence type="ECO:0000256" key="2">
    <source>
        <dbReference type="SAM" id="Phobius"/>
    </source>
</evidence>
<keyword evidence="2" id="KW-0812">Transmembrane</keyword>
<feature type="domain" description="RRM" evidence="3">
    <location>
        <begin position="622"/>
        <end position="681"/>
    </location>
</feature>
<feature type="compositionally biased region" description="Polar residues" evidence="1">
    <location>
        <begin position="274"/>
        <end position="296"/>
    </location>
</feature>
<dbReference type="EMBL" id="VXIV02001736">
    <property type="protein sequence ID" value="KAF6030206.1"/>
    <property type="molecule type" value="Genomic_DNA"/>
</dbReference>
<feature type="compositionally biased region" description="Low complexity" evidence="1">
    <location>
        <begin position="404"/>
        <end position="455"/>
    </location>
</feature>
<reference evidence="4" key="1">
    <citation type="submission" date="2020-06" db="EMBL/GenBank/DDBJ databases">
        <title>Draft genome of Bugula neritina, a colonial animal packing powerful symbionts and potential medicines.</title>
        <authorList>
            <person name="Rayko M."/>
        </authorList>
    </citation>
    <scope>NUCLEOTIDE SEQUENCE [LARGE SCALE GENOMIC DNA]</scope>
    <source>
        <strain evidence="4">Kwan_BN1</strain>
    </source>
</reference>
<dbReference type="InterPro" id="IPR035979">
    <property type="entry name" value="RBD_domain_sf"/>
</dbReference>
<dbReference type="AlphaFoldDB" id="A0A7J7JXY9"/>
<evidence type="ECO:0000313" key="4">
    <source>
        <dbReference type="EMBL" id="KAF6030206.1"/>
    </source>
</evidence>
<dbReference type="Pfam" id="PF00076">
    <property type="entry name" value="RRM_1"/>
    <property type="match status" value="1"/>
</dbReference>